<evidence type="ECO:0000313" key="2">
    <source>
        <dbReference type="Proteomes" id="UP001597145"/>
    </source>
</evidence>
<evidence type="ECO:0000313" key="1">
    <source>
        <dbReference type="EMBL" id="MFD1533707.1"/>
    </source>
</evidence>
<dbReference type="Proteomes" id="UP001597145">
    <property type="component" value="Unassembled WGS sequence"/>
</dbReference>
<organism evidence="1 2">
    <name type="scientific">Pseudonocardia aurantiaca</name>
    <dbReference type="NCBI Taxonomy" id="75290"/>
    <lineage>
        <taxon>Bacteria</taxon>
        <taxon>Bacillati</taxon>
        <taxon>Actinomycetota</taxon>
        <taxon>Actinomycetes</taxon>
        <taxon>Pseudonocardiales</taxon>
        <taxon>Pseudonocardiaceae</taxon>
        <taxon>Pseudonocardia</taxon>
    </lineage>
</organism>
<proteinExistence type="predicted"/>
<dbReference type="RefSeq" id="WP_343979331.1">
    <property type="nucleotide sequence ID" value="NZ_BAAAJG010000011.1"/>
</dbReference>
<accession>A0ABW4FXD7</accession>
<dbReference type="EMBL" id="JBHUCP010000026">
    <property type="protein sequence ID" value="MFD1533707.1"/>
    <property type="molecule type" value="Genomic_DNA"/>
</dbReference>
<comment type="caution">
    <text evidence="1">The sequence shown here is derived from an EMBL/GenBank/DDBJ whole genome shotgun (WGS) entry which is preliminary data.</text>
</comment>
<name>A0ABW4FXD7_9PSEU</name>
<keyword evidence="2" id="KW-1185">Reference proteome</keyword>
<protein>
    <submittedName>
        <fullName evidence="1">Uncharacterized protein</fullName>
    </submittedName>
</protein>
<reference evidence="2" key="1">
    <citation type="journal article" date="2019" name="Int. J. Syst. Evol. Microbiol.">
        <title>The Global Catalogue of Microorganisms (GCM) 10K type strain sequencing project: providing services to taxonomists for standard genome sequencing and annotation.</title>
        <authorList>
            <consortium name="The Broad Institute Genomics Platform"/>
            <consortium name="The Broad Institute Genome Sequencing Center for Infectious Disease"/>
            <person name="Wu L."/>
            <person name="Ma J."/>
        </authorList>
    </citation>
    <scope>NUCLEOTIDE SEQUENCE [LARGE SCALE GENOMIC DNA]</scope>
    <source>
        <strain evidence="2">JCM 12165</strain>
    </source>
</reference>
<sequence length="201" mass="21195">MFTSVTRADMAYIKLSLHRSGRWRMAWTSEGAAAVGLSAGADRVLTRWERPDDVRPGWCHAVTVIIGCDSLGILRPEKRLGRFALFPPYNPGEAMWFRVLLGSPGLELAVRGAIDVGTIELPGGAMVGVCARPSPLPSKTATALSDMRAHMLRAVTAAGARGNQGFGWGHLDDGAVGLLDSGRLETEGFGPAGGSNARPSG</sequence>
<gene>
    <name evidence="1" type="ORF">ACFSCY_30235</name>
</gene>